<dbReference type="GO" id="GO:0003824">
    <property type="term" value="F:catalytic activity"/>
    <property type="evidence" value="ECO:0007669"/>
    <property type="project" value="InterPro"/>
</dbReference>
<comment type="caution">
    <text evidence="1">The sequence shown here is derived from an EMBL/GenBank/DDBJ whole genome shotgun (WGS) entry which is preliminary data.</text>
</comment>
<dbReference type="PANTHER" id="PTHR19446">
    <property type="entry name" value="REVERSE TRANSCRIPTASES"/>
    <property type="match status" value="1"/>
</dbReference>
<dbReference type="InterPro" id="IPR000477">
    <property type="entry name" value="RT_dom"/>
</dbReference>
<organism evidence="1 2">
    <name type="scientific">Paramuricea clavata</name>
    <name type="common">Red gorgonian</name>
    <name type="synonym">Violescent sea-whip</name>
    <dbReference type="NCBI Taxonomy" id="317549"/>
    <lineage>
        <taxon>Eukaryota</taxon>
        <taxon>Metazoa</taxon>
        <taxon>Cnidaria</taxon>
        <taxon>Anthozoa</taxon>
        <taxon>Octocorallia</taxon>
        <taxon>Malacalcyonacea</taxon>
        <taxon>Plexauridae</taxon>
        <taxon>Paramuricea</taxon>
    </lineage>
</organism>
<dbReference type="CDD" id="cd01650">
    <property type="entry name" value="RT_nLTR_like"/>
    <property type="match status" value="1"/>
</dbReference>
<dbReference type="Proteomes" id="UP001152795">
    <property type="component" value="Unassembled WGS sequence"/>
</dbReference>
<dbReference type="Pfam" id="PF14529">
    <property type="entry name" value="Exo_endo_phos_2"/>
    <property type="match status" value="1"/>
</dbReference>
<dbReference type="Pfam" id="PF00078">
    <property type="entry name" value="RVT_1"/>
    <property type="match status" value="1"/>
</dbReference>
<reference evidence="1" key="1">
    <citation type="submission" date="2020-04" db="EMBL/GenBank/DDBJ databases">
        <authorList>
            <person name="Alioto T."/>
            <person name="Alioto T."/>
            <person name="Gomez Garrido J."/>
        </authorList>
    </citation>
    <scope>NUCLEOTIDE SEQUENCE</scope>
    <source>
        <strain evidence="1">A484AB</strain>
    </source>
</reference>
<sequence>MPDNGFRNSGGITILVKSSLRKGVKFLDKESCEEFVWWKLDKVFFNLTHDLFICSVYIPPQNSPREKRLKINHYETLQNDINKFASLGEIILCGDFNARSGHLEDSINDFHLYNNSSSPVDHRNSQDSHINVYGRSLAELCCGNSLITLNGRSKGDFVGKFTCHTYNGSSVVDYTIVSQNLFSSLSHFSVSSLTEFSHHSFLSFALKAETPDLSGDSSIELTSHPIAFKWNEQCREVLLDIFNSDEVNDHLDTLLNPSNDNDLDINSLVNDFTEIITKASRKCIPLKKQKKKSSKTRVTQKQKWFDNNCYRLKRELRNLGKLISTQPNDPFIRHMFFTKKKEYKKLIRKLKRKFHSETLNKIKSIADSNPKEFWNLVNKIKSSHSNCSNTISHDEWFHYFQDLNKINFSSDETRVEAQIVKDFRLWANTSDEILDKPISLQEIYNISRKLKHNKASSSDLLNNEIIKTSITSLAPYYVKLFNTILSSGVFPRIWSEGFITPIHKSGSKTEPGNYRGICISSCLGKFFTLILNTRLNNFLEENNILNNYQIGFRHGFRTSDHLLVLKTLIDSYKSSRKPIFTCFIDFRKAYDSVWREGLFFKLIKYGCSKKFVAILLNMYSSVKSAVKLEQGVTPFFQSHIGVKQGCNLSPTLFNIFINDIPNLFNSHCDPVKLDDTELSCLLIIR</sequence>
<evidence type="ECO:0000313" key="1">
    <source>
        <dbReference type="EMBL" id="CAB3978258.1"/>
    </source>
</evidence>
<name>A0A7D9D6M5_PARCT</name>
<protein>
    <submittedName>
        <fullName evidence="1">Uncharacterized protein</fullName>
    </submittedName>
</protein>
<gene>
    <name evidence="1" type="ORF">PACLA_8A035943</name>
</gene>
<dbReference type="InterPro" id="IPR043502">
    <property type="entry name" value="DNA/RNA_pol_sf"/>
</dbReference>
<dbReference type="Gene3D" id="3.60.10.10">
    <property type="entry name" value="Endonuclease/exonuclease/phosphatase"/>
    <property type="match status" value="1"/>
</dbReference>
<evidence type="ECO:0000313" key="2">
    <source>
        <dbReference type="Proteomes" id="UP001152795"/>
    </source>
</evidence>
<accession>A0A7D9D6M5</accession>
<dbReference type="PROSITE" id="PS50878">
    <property type="entry name" value="RT_POL"/>
    <property type="match status" value="1"/>
</dbReference>
<proteinExistence type="predicted"/>
<dbReference type="EMBL" id="CACRXK020000100">
    <property type="protein sequence ID" value="CAB3978258.1"/>
    <property type="molecule type" value="Genomic_DNA"/>
</dbReference>
<dbReference type="InterPro" id="IPR005135">
    <property type="entry name" value="Endo/exonuclease/phosphatase"/>
</dbReference>
<dbReference type="OrthoDB" id="6158878at2759"/>
<dbReference type="InterPro" id="IPR036691">
    <property type="entry name" value="Endo/exonu/phosph_ase_sf"/>
</dbReference>
<dbReference type="SUPFAM" id="SSF56672">
    <property type="entry name" value="DNA/RNA polymerases"/>
    <property type="match status" value="1"/>
</dbReference>
<dbReference type="AlphaFoldDB" id="A0A7D9D6M5"/>
<dbReference type="SUPFAM" id="SSF56219">
    <property type="entry name" value="DNase I-like"/>
    <property type="match status" value="1"/>
</dbReference>
<keyword evidence="2" id="KW-1185">Reference proteome</keyword>